<keyword evidence="2 3" id="KW-0175">Coiled coil</keyword>
<dbReference type="EMBL" id="JASPKZ010003877">
    <property type="protein sequence ID" value="KAJ9591286.1"/>
    <property type="molecule type" value="Genomic_DNA"/>
</dbReference>
<evidence type="ECO:0000256" key="3">
    <source>
        <dbReference type="SAM" id="Coils"/>
    </source>
</evidence>
<dbReference type="InterPro" id="IPR007940">
    <property type="entry name" value="SH3BP5"/>
</dbReference>
<gene>
    <name evidence="5" type="ORF">L9F63_002189</name>
</gene>
<feature type="region of interest" description="Disordered" evidence="4">
    <location>
        <begin position="219"/>
        <end position="244"/>
    </location>
</feature>
<feature type="compositionally biased region" description="Polar residues" evidence="4">
    <location>
        <begin position="219"/>
        <end position="231"/>
    </location>
</feature>
<sequence>TFMKCDAMSLNARRSLLQINSLAYQHQLQLLPYFEMKAQFNQLLEDQKKRVKSLEQQVGQAKMSYAEALRNLEQISDEIHRVTSSPDPPSHKVSPPGLSSSSLPDTDVWSDSTGTGPPDSDSGEEFLRLPEKLGPNASPVVSKADRETTASQMSEYLGLSNLSGGRGSNMEDTNSSQPMAELAIRSQNTLQSVSMSPRHSITNKPSLKIMETSFVDKQQVSSARSHTSGNPFLSPGDNQLDENDDSNDQIWTEISLVDSPEEISQTFAKMGSVASRHSDRDYIQYSPLTEQTTPTSVFLKELSSNLLSENEQPQESVPNRKTLEENVLVEDCSGIQGIKPGDRICNYHPKAKLDSSLSGWISRSTASADVNGQNQNNLNRRQSLDTLLWGGPTTERVKELLSHGMMMLNISSLTERRASEPRATPDKLDQDNKITESRGNLAKKVPSPLEKSLTYLNAEDDSTSDSESLASVEMLTDEQISSLMLDQEIQDACEEVLGTPISEISPLIQDLKQREQQAHQTPKKTNSCIETKI</sequence>
<reference evidence="5" key="1">
    <citation type="journal article" date="2023" name="IScience">
        <title>Live-bearing cockroach genome reveals convergent evolutionary mechanisms linked to viviparity in insects and beyond.</title>
        <authorList>
            <person name="Fouks B."/>
            <person name="Harrison M.C."/>
            <person name="Mikhailova A.A."/>
            <person name="Marchal E."/>
            <person name="English S."/>
            <person name="Carruthers M."/>
            <person name="Jennings E.C."/>
            <person name="Chiamaka E.L."/>
            <person name="Frigard R.A."/>
            <person name="Pippel M."/>
            <person name="Attardo G.M."/>
            <person name="Benoit J.B."/>
            <person name="Bornberg-Bauer E."/>
            <person name="Tobe S.S."/>
        </authorList>
    </citation>
    <scope>NUCLEOTIDE SEQUENCE</scope>
    <source>
        <strain evidence="5">Stay&amp;Tobe</strain>
    </source>
</reference>
<dbReference type="AlphaFoldDB" id="A0AAD8A3F3"/>
<feature type="non-terminal residue" evidence="5">
    <location>
        <position position="1"/>
    </location>
</feature>
<dbReference type="Proteomes" id="UP001233999">
    <property type="component" value="Unassembled WGS sequence"/>
</dbReference>
<evidence type="ECO:0000256" key="1">
    <source>
        <dbReference type="ARBA" id="ARBA00007796"/>
    </source>
</evidence>
<evidence type="ECO:0000313" key="6">
    <source>
        <dbReference type="Proteomes" id="UP001233999"/>
    </source>
</evidence>
<dbReference type="GO" id="GO:0035556">
    <property type="term" value="P:intracellular signal transduction"/>
    <property type="evidence" value="ECO:0007669"/>
    <property type="project" value="InterPro"/>
</dbReference>
<feature type="non-terminal residue" evidence="5">
    <location>
        <position position="533"/>
    </location>
</feature>
<feature type="compositionally biased region" description="Basic and acidic residues" evidence="4">
    <location>
        <begin position="414"/>
        <end position="436"/>
    </location>
</feature>
<organism evidence="5 6">
    <name type="scientific">Diploptera punctata</name>
    <name type="common">Pacific beetle cockroach</name>
    <dbReference type="NCBI Taxonomy" id="6984"/>
    <lineage>
        <taxon>Eukaryota</taxon>
        <taxon>Metazoa</taxon>
        <taxon>Ecdysozoa</taxon>
        <taxon>Arthropoda</taxon>
        <taxon>Hexapoda</taxon>
        <taxon>Insecta</taxon>
        <taxon>Pterygota</taxon>
        <taxon>Neoptera</taxon>
        <taxon>Polyneoptera</taxon>
        <taxon>Dictyoptera</taxon>
        <taxon>Blattodea</taxon>
        <taxon>Blaberoidea</taxon>
        <taxon>Blaberidae</taxon>
        <taxon>Diplopterinae</taxon>
        <taxon>Diploptera</taxon>
    </lineage>
</organism>
<evidence type="ECO:0000256" key="4">
    <source>
        <dbReference type="SAM" id="MobiDB-lite"/>
    </source>
</evidence>
<feature type="coiled-coil region" evidence="3">
    <location>
        <begin position="37"/>
        <end position="71"/>
    </location>
</feature>
<feature type="region of interest" description="Disordered" evidence="4">
    <location>
        <begin position="81"/>
        <end position="150"/>
    </location>
</feature>
<dbReference type="Pfam" id="PF05276">
    <property type="entry name" value="SH3BP5"/>
    <property type="match status" value="1"/>
</dbReference>
<accession>A0AAD8A3F3</accession>
<evidence type="ECO:0000256" key="2">
    <source>
        <dbReference type="ARBA" id="ARBA00023054"/>
    </source>
</evidence>
<feature type="compositionally biased region" description="Low complexity" evidence="4">
    <location>
        <begin position="94"/>
        <end position="104"/>
    </location>
</feature>
<dbReference type="PANTHER" id="PTHR19423:SF1">
    <property type="entry name" value="SH3 DOMAIN-BINDING PROTEIN 5"/>
    <property type="match status" value="1"/>
</dbReference>
<proteinExistence type="inferred from homology"/>
<protein>
    <submittedName>
        <fullName evidence="5">Uncharacterized protein</fullName>
    </submittedName>
</protein>
<evidence type="ECO:0000313" key="5">
    <source>
        <dbReference type="EMBL" id="KAJ9591286.1"/>
    </source>
</evidence>
<comment type="caution">
    <text evidence="5">The sequence shown here is derived from an EMBL/GenBank/DDBJ whole genome shotgun (WGS) entry which is preliminary data.</text>
</comment>
<feature type="region of interest" description="Disordered" evidence="4">
    <location>
        <begin position="413"/>
        <end position="446"/>
    </location>
</feature>
<dbReference type="GO" id="GO:0005737">
    <property type="term" value="C:cytoplasm"/>
    <property type="evidence" value="ECO:0007669"/>
    <property type="project" value="TreeGrafter"/>
</dbReference>
<reference evidence="5" key="2">
    <citation type="submission" date="2023-05" db="EMBL/GenBank/DDBJ databases">
        <authorList>
            <person name="Fouks B."/>
        </authorList>
    </citation>
    <scope>NUCLEOTIDE SEQUENCE</scope>
    <source>
        <strain evidence="5">Stay&amp;Tobe</strain>
        <tissue evidence="5">Testes</tissue>
    </source>
</reference>
<name>A0AAD8A3F3_DIPPU</name>
<dbReference type="GO" id="GO:0004860">
    <property type="term" value="F:protein kinase inhibitor activity"/>
    <property type="evidence" value="ECO:0007669"/>
    <property type="project" value="TreeGrafter"/>
</dbReference>
<comment type="similarity">
    <text evidence="1">Belongs to the SH3BP5 family.</text>
</comment>
<dbReference type="PANTHER" id="PTHR19423">
    <property type="entry name" value="SH3 DOMAIN-BINDING PROTEIN 5"/>
    <property type="match status" value="1"/>
</dbReference>
<keyword evidence="6" id="KW-1185">Reference proteome</keyword>